<feature type="region of interest" description="Disordered" evidence="2">
    <location>
        <begin position="454"/>
        <end position="484"/>
    </location>
</feature>
<feature type="compositionally biased region" description="Polar residues" evidence="2">
    <location>
        <begin position="1285"/>
        <end position="1333"/>
    </location>
</feature>
<feature type="compositionally biased region" description="Basic residues" evidence="2">
    <location>
        <begin position="462"/>
        <end position="473"/>
    </location>
</feature>
<feature type="coiled-coil region" evidence="1">
    <location>
        <begin position="409"/>
        <end position="436"/>
    </location>
</feature>
<feature type="compositionally biased region" description="Polar residues" evidence="2">
    <location>
        <begin position="76"/>
        <end position="100"/>
    </location>
</feature>
<protein>
    <recommendedName>
        <fullName evidence="5">WH2 domain-containing protein</fullName>
    </recommendedName>
</protein>
<feature type="region of interest" description="Disordered" evidence="2">
    <location>
        <begin position="1213"/>
        <end position="1245"/>
    </location>
</feature>
<name>A0AAV4CVL6_9GAST</name>
<organism evidence="3 4">
    <name type="scientific">Plakobranchus ocellatus</name>
    <dbReference type="NCBI Taxonomy" id="259542"/>
    <lineage>
        <taxon>Eukaryota</taxon>
        <taxon>Metazoa</taxon>
        <taxon>Spiralia</taxon>
        <taxon>Lophotrochozoa</taxon>
        <taxon>Mollusca</taxon>
        <taxon>Gastropoda</taxon>
        <taxon>Heterobranchia</taxon>
        <taxon>Euthyneura</taxon>
        <taxon>Panpulmonata</taxon>
        <taxon>Sacoglossa</taxon>
        <taxon>Placobranchoidea</taxon>
        <taxon>Plakobranchidae</taxon>
        <taxon>Plakobranchus</taxon>
    </lineage>
</organism>
<evidence type="ECO:0000256" key="1">
    <source>
        <dbReference type="SAM" id="Coils"/>
    </source>
</evidence>
<gene>
    <name evidence="3" type="ORF">PoB_006244300</name>
</gene>
<dbReference type="Proteomes" id="UP000735302">
    <property type="component" value="Unassembled WGS sequence"/>
</dbReference>
<feature type="region of interest" description="Disordered" evidence="2">
    <location>
        <begin position="1007"/>
        <end position="1031"/>
    </location>
</feature>
<reference evidence="3 4" key="1">
    <citation type="journal article" date="2021" name="Elife">
        <title>Chloroplast acquisition without the gene transfer in kleptoplastic sea slugs, Plakobranchus ocellatus.</title>
        <authorList>
            <person name="Maeda T."/>
            <person name="Takahashi S."/>
            <person name="Yoshida T."/>
            <person name="Shimamura S."/>
            <person name="Takaki Y."/>
            <person name="Nagai Y."/>
            <person name="Toyoda A."/>
            <person name="Suzuki Y."/>
            <person name="Arimoto A."/>
            <person name="Ishii H."/>
            <person name="Satoh N."/>
            <person name="Nishiyama T."/>
            <person name="Hasebe M."/>
            <person name="Maruyama T."/>
            <person name="Minagawa J."/>
            <person name="Obokata J."/>
            <person name="Shigenobu S."/>
        </authorList>
    </citation>
    <scope>NUCLEOTIDE SEQUENCE [LARGE SCALE GENOMIC DNA]</scope>
</reference>
<evidence type="ECO:0000256" key="2">
    <source>
        <dbReference type="SAM" id="MobiDB-lite"/>
    </source>
</evidence>
<evidence type="ECO:0008006" key="5">
    <source>
        <dbReference type="Google" id="ProtNLM"/>
    </source>
</evidence>
<keyword evidence="1" id="KW-0175">Coiled coil</keyword>
<feature type="compositionally biased region" description="Polar residues" evidence="2">
    <location>
        <begin position="581"/>
        <end position="593"/>
    </location>
</feature>
<evidence type="ECO:0000313" key="3">
    <source>
        <dbReference type="EMBL" id="GFO35938.1"/>
    </source>
</evidence>
<evidence type="ECO:0000313" key="4">
    <source>
        <dbReference type="Proteomes" id="UP000735302"/>
    </source>
</evidence>
<feature type="compositionally biased region" description="Basic and acidic residues" evidence="2">
    <location>
        <begin position="1015"/>
        <end position="1028"/>
    </location>
</feature>
<feature type="region of interest" description="Disordered" evidence="2">
    <location>
        <begin position="502"/>
        <end position="525"/>
    </location>
</feature>
<accession>A0AAV4CVL6</accession>
<comment type="caution">
    <text evidence="3">The sequence shown here is derived from an EMBL/GenBank/DDBJ whole genome shotgun (WGS) entry which is preliminary data.</text>
</comment>
<feature type="region of interest" description="Disordered" evidence="2">
    <location>
        <begin position="1261"/>
        <end position="1333"/>
    </location>
</feature>
<feature type="region of interest" description="Disordered" evidence="2">
    <location>
        <begin position="547"/>
        <end position="681"/>
    </location>
</feature>
<sequence>MVCFFSNAGFLIVLVDDLSSRPGLISTIEDFVSVKVRKRIIMSMSEGDGKVVKQIKRNLTCTAVDHKRHFRLPKLSSKTSSAEGTSNDNTGEDNCTLRTNSSKECRDKGKLNNEIINSLEIDRSKKDVFGEDNVNGSDGRTVELPRKYSSESDLRLKCSDKNNNLIDTDNNTTHGGGAVGNVDNKEKIKNTSIIYENAIKSNTITDKNSNNFKYSNITTSSINKIDKIYEEDNHRLNKRSSRDSVVVKDDNRVAFYNDDALKESLLRASEMPSHQTFMYPSGGRNDNGRFGTWHPLPPKSSTHSLVTAFASGKLFDKDKSSAHLTLTLSKDQAATNSFVAQNIALYDRLQRLDRNRMFEFHHYPDEPTRYIKEYRSVHTVGRVGREDRRPTVLGRDVADPYSYLPTKRLNQGNAVLRSWQQRLAEEEQQRRQQCDTHPQSDLLPHQEPHILYQEQQHQHQYPLHHHQNNHKPRQTISPPPHPRNFPTLAPTREITAFIKGTGLSKGRNLSSQLSRSKSMTLPKASQEKVKFLPTLPAPETRLSLVRQSDEAQIKERCSPTSESKDTIQTYNGFQNGPKVAGTQSSNCEHSSQSARDHADAENSIDNNSRTERKANAIEEPDEGFLSCEKDDQLNKNGYSGQEKSADKGNSHFQSTNESMSESSATATPSTETTVCSQYSTPDSDKKVNEKCLSYNTEVKRRTIWQNPAEFERKYCPLKDKTGGFSHRQNDIGDYQKGTDENCVVEFNEAKEKRKKMLRRDNDYSQLIIEVTNLRLLSPPSPVRKDVRVNGEDHMYTSDIAEEPEQLWPAPSIKHGKNRISCVALPKSKGVNVKRVTKKANLVHQCSRYNRNGQKLGMDGACRYIAKEILSSCCDSLKKEYHHNKAMGADDFTMEVKTPTNFSGACRDVIEDNVGSLEQSKSDLKRGECTPDLSLQVNGSDPKTCMALLISKGHSISVNSSIDQVSRCNGAFESEIIDEKKEKPHNTMSKEESLSNCLQAVSTTNTFGKKIPANKQTKEPDKSKTKSKETAASGNVEFKSVTANSYKNYPLDDRKNLIDVGESGFIVRSITIGKEGSQSAREFMVSKESVAGIQKQKPSKEDLDIALETTKHNNMIYNPSTEKVPDNALDLEIVGRLARPICLLPSKITSEEVSPLKSSLEVSQAMTKVSSQESETTAIYKYTFAHSNSFCEPGLSEPQKTMVTQVNLHLDDTNFPSKLGDHNDKTTPRFPNKKKLDPPLLQVRRPPLFDPFAVPLELYRTPTWRPDRSSNTSDSDTSSKKTKPNLTASNVHLHSSASLEPPRSHTTISKQGMNADTHGQITSNTHKSTLHNNQLDKSLDNIKVKPELQLYAHIRKGLCCGKKGEELIKKQSSIHDQIASIQHKMNSGS</sequence>
<proteinExistence type="predicted"/>
<feature type="compositionally biased region" description="Low complexity" evidence="2">
    <location>
        <begin position="654"/>
        <end position="673"/>
    </location>
</feature>
<feature type="compositionally biased region" description="Basic and acidic residues" evidence="2">
    <location>
        <begin position="547"/>
        <end position="565"/>
    </location>
</feature>
<keyword evidence="4" id="KW-1185">Reference proteome</keyword>
<dbReference type="EMBL" id="BLXT01007028">
    <property type="protein sequence ID" value="GFO35938.1"/>
    <property type="molecule type" value="Genomic_DNA"/>
</dbReference>
<feature type="compositionally biased region" description="Polar residues" evidence="2">
    <location>
        <begin position="507"/>
        <end position="519"/>
    </location>
</feature>
<feature type="region of interest" description="Disordered" evidence="2">
    <location>
        <begin position="72"/>
        <end position="105"/>
    </location>
</feature>